<sequence length="324" mass="33693">MSRVRRARASTTPADVGSGYVDAIASGHAELHAASVLRRSLSSLGFDCDISEELLAFNQGPLTSAEQAESVDHWPWATGLPSPPVSSSPVYPGHHALEDARERTGGGEFAGAPAGEPRGACAARRELAPARLVMGPRPPLDAHRTSPPPPPPPTAPHPRAHDARRGRALSQPSPTANASGFMAAHHQLQQQHRHHIAAVLPAHGRAPMGALQAFVPLSSSPLQPPPPPPRAPAQPPLPLVPPPAPPPGPPPRAPPPPPPPPKHPPPPPGRPPAPSVAKGPAQPMQLHASGWPQQYGRAAIVSVIVQLPPSPQPVALSVHHPVHV</sequence>
<feature type="region of interest" description="Disordered" evidence="1">
    <location>
        <begin position="216"/>
        <end position="290"/>
    </location>
</feature>
<name>A0A8J5XUD1_DIALT</name>
<organism evidence="2 3">
    <name type="scientific">Diacronema lutheri</name>
    <name type="common">Unicellular marine alga</name>
    <name type="synonym">Monochrysis lutheri</name>
    <dbReference type="NCBI Taxonomy" id="2081491"/>
    <lineage>
        <taxon>Eukaryota</taxon>
        <taxon>Haptista</taxon>
        <taxon>Haptophyta</taxon>
        <taxon>Pavlovophyceae</taxon>
        <taxon>Pavlovales</taxon>
        <taxon>Pavlovaceae</taxon>
        <taxon>Diacronema</taxon>
    </lineage>
</organism>
<evidence type="ECO:0000313" key="3">
    <source>
        <dbReference type="Proteomes" id="UP000751190"/>
    </source>
</evidence>
<feature type="compositionally biased region" description="Pro residues" evidence="1">
    <location>
        <begin position="146"/>
        <end position="156"/>
    </location>
</feature>
<feature type="compositionally biased region" description="Pro residues" evidence="1">
    <location>
        <begin position="222"/>
        <end position="274"/>
    </location>
</feature>
<gene>
    <name evidence="2" type="ORF">KFE25_008093</name>
</gene>
<evidence type="ECO:0000256" key="1">
    <source>
        <dbReference type="SAM" id="MobiDB-lite"/>
    </source>
</evidence>
<proteinExistence type="predicted"/>
<reference evidence="2" key="1">
    <citation type="submission" date="2021-05" db="EMBL/GenBank/DDBJ databases">
        <title>The genome of the haptophyte Pavlova lutheri (Diacronema luteri, Pavlovales) - a model for lipid biosynthesis in eukaryotic algae.</title>
        <authorList>
            <person name="Hulatt C.J."/>
            <person name="Posewitz M.C."/>
        </authorList>
    </citation>
    <scope>NUCLEOTIDE SEQUENCE</scope>
    <source>
        <strain evidence="2">NIVA-4/92</strain>
    </source>
</reference>
<accession>A0A8J5XUD1</accession>
<dbReference type="EMBL" id="JAGTXO010000007">
    <property type="protein sequence ID" value="KAG8466714.1"/>
    <property type="molecule type" value="Genomic_DNA"/>
</dbReference>
<evidence type="ECO:0000313" key="2">
    <source>
        <dbReference type="EMBL" id="KAG8466714.1"/>
    </source>
</evidence>
<dbReference type="Proteomes" id="UP000751190">
    <property type="component" value="Unassembled WGS sequence"/>
</dbReference>
<feature type="region of interest" description="Disordered" evidence="1">
    <location>
        <begin position="134"/>
        <end position="178"/>
    </location>
</feature>
<dbReference type="AlphaFoldDB" id="A0A8J5XUD1"/>
<protein>
    <submittedName>
        <fullName evidence="2">Uncharacterized protein</fullName>
    </submittedName>
</protein>
<dbReference type="OMA" id="MARMGAC"/>
<keyword evidence="3" id="KW-1185">Reference proteome</keyword>
<comment type="caution">
    <text evidence="2">The sequence shown here is derived from an EMBL/GenBank/DDBJ whole genome shotgun (WGS) entry which is preliminary data.</text>
</comment>